<dbReference type="PANTHER" id="PTHR40980">
    <property type="entry name" value="PLUG DOMAIN-CONTAINING PROTEIN"/>
    <property type="match status" value="1"/>
</dbReference>
<evidence type="ECO:0000313" key="9">
    <source>
        <dbReference type="Proteomes" id="UP001499951"/>
    </source>
</evidence>
<keyword evidence="4" id="KW-0798">TonB box</keyword>
<evidence type="ECO:0000256" key="2">
    <source>
        <dbReference type="ARBA" id="ARBA00023136"/>
    </source>
</evidence>
<keyword evidence="9" id="KW-1185">Reference proteome</keyword>
<keyword evidence="8" id="KW-0675">Receptor</keyword>
<comment type="subcellular location">
    <subcellularLocation>
        <location evidence="1 4">Cell outer membrane</location>
    </subcellularLocation>
</comment>
<dbReference type="SUPFAM" id="SSF56935">
    <property type="entry name" value="Porins"/>
    <property type="match status" value="1"/>
</dbReference>
<dbReference type="RefSeq" id="WP_344469917.1">
    <property type="nucleotide sequence ID" value="NZ_BAAADD010000006.1"/>
</dbReference>
<feature type="domain" description="TonB-dependent receptor-like beta-barrel" evidence="6">
    <location>
        <begin position="440"/>
        <end position="961"/>
    </location>
</feature>
<feature type="region of interest" description="Disordered" evidence="5">
    <location>
        <begin position="68"/>
        <end position="89"/>
    </location>
</feature>
<evidence type="ECO:0000313" key="8">
    <source>
        <dbReference type="EMBL" id="GAA0575268.1"/>
    </source>
</evidence>
<proteinExistence type="inferred from homology"/>
<dbReference type="InterPro" id="IPR010104">
    <property type="entry name" value="TonB_rcpt_bac"/>
</dbReference>
<dbReference type="InterPro" id="IPR000531">
    <property type="entry name" value="Beta-barrel_TonB"/>
</dbReference>
<reference evidence="8 9" key="1">
    <citation type="journal article" date="2019" name="Int. J. Syst. Evol. Microbiol.">
        <title>The Global Catalogue of Microorganisms (GCM) 10K type strain sequencing project: providing services to taxonomists for standard genome sequencing and annotation.</title>
        <authorList>
            <consortium name="The Broad Institute Genomics Platform"/>
            <consortium name="The Broad Institute Genome Sequencing Center for Infectious Disease"/>
            <person name="Wu L."/>
            <person name="Ma J."/>
        </authorList>
    </citation>
    <scope>NUCLEOTIDE SEQUENCE [LARGE SCALE GENOMIC DNA]</scope>
    <source>
        <strain evidence="8 9">JCM 15089</strain>
    </source>
</reference>
<dbReference type="InterPro" id="IPR036942">
    <property type="entry name" value="Beta-barrel_TonB_sf"/>
</dbReference>
<evidence type="ECO:0000256" key="3">
    <source>
        <dbReference type="ARBA" id="ARBA00023237"/>
    </source>
</evidence>
<dbReference type="InterPro" id="IPR037066">
    <property type="entry name" value="Plug_dom_sf"/>
</dbReference>
<evidence type="ECO:0000256" key="4">
    <source>
        <dbReference type="RuleBase" id="RU003357"/>
    </source>
</evidence>
<dbReference type="NCBIfam" id="TIGR01782">
    <property type="entry name" value="TonB-Xanth-Caul"/>
    <property type="match status" value="1"/>
</dbReference>
<gene>
    <name evidence="8" type="ORF">GCM10008942_25070</name>
</gene>
<dbReference type="Proteomes" id="UP001499951">
    <property type="component" value="Unassembled WGS sequence"/>
</dbReference>
<sequence>MLPVPATAQDQSTGEVVVVTGIRGSLQRSLDIKRESTGIVDAISSEDIGKFPDTNLAEAMMRIPGVTVTRGRGTASGGTGGTSSNGEASEITVRGFGPTFNETLFDGRRVATGTGDRAFDFSSVTSDYVGQIAIMKTPDASVSSGAIGATIDIKFPKPFDKPGLVAAASFSGQISPERGKWSPNGSFLISDTFAHDTIGILVAGSYSDTETRQNHINIQGWEGKMAASQDTPTSPIVSRYGNYPSVNGQILGPQQALTTPTWFIQDYGIYHELEQVERKQARVVLQWRPTDALEITVNDNFSRDNDHQAQYGYSVWFNTGNMQNVQLDKNGTVVNFQQTTPTDFQGQYNPQILQFNDYGLNIKWNASDKLTFILDYDHADGWSNPGGVVGADMDVGYGNGADNAVLGIAIQNGHGLPVPTSYGPNNDKSQFVNNGLIGSHVLPMTMGKNLDTLNQVKLEGIWTDSDALSFKFGLQYVAEHKNQDSYSTFVNNQWQAYSGYGPASGNCPNPADLANCHGVALPQDLFSKTFSTKDFISGWTGSENLPANILQYDPWPTISYLQSLGNPQTTVIPGANTHCCDLPKDSLGNTLPAAAGLPQNAGRPFTGTFIPAFDPGSHLVLQEKTYSGYIQSTFKTELAKMPLRVNFGVRYDITQETMAGLQRVVQSFTQQSGDLTSWNVGYVTDPSSANDVSPVTKDHSYQYLLPNIDMTLSVTDNLDLRFNASRTLTRPPIINLNPVTNVGAGRLGDVTASSGNPDLLPFLSDNLDVGAQWYYSENSYLSVDAFVKAVDNFVITQSKGQTYGPIGHCIDTHPAPCTFAGQTVEVPYTLSQPVNGPAANVYGLEIAWQHVFGDSGFGLSINGTIVGTNKPYDQHNLSVSGFSVTGLADSANFMVFYDKDGFQARLAANWQDTYLDHFGQIQNGSDFGTEPTFVNTSWNLDFSTSYDFTEHLTAYFSAANLTDATYSTHGRFSNQVLDVVDYGRKFIVGVHYKL</sequence>
<feature type="compositionally biased region" description="Gly residues" evidence="5">
    <location>
        <begin position="74"/>
        <end position="83"/>
    </location>
</feature>
<dbReference type="InterPro" id="IPR012910">
    <property type="entry name" value="Plug_dom"/>
</dbReference>
<organism evidence="8 9">
    <name type="scientific">Rhizomicrobium electricum</name>
    <dbReference type="NCBI Taxonomy" id="480070"/>
    <lineage>
        <taxon>Bacteria</taxon>
        <taxon>Pseudomonadati</taxon>
        <taxon>Pseudomonadota</taxon>
        <taxon>Alphaproteobacteria</taxon>
        <taxon>Micropepsales</taxon>
        <taxon>Micropepsaceae</taxon>
        <taxon>Rhizomicrobium</taxon>
    </lineage>
</organism>
<dbReference type="Gene3D" id="2.170.130.10">
    <property type="entry name" value="TonB-dependent receptor, plug domain"/>
    <property type="match status" value="1"/>
</dbReference>
<dbReference type="EMBL" id="BAAADD010000006">
    <property type="protein sequence ID" value="GAA0575268.1"/>
    <property type="molecule type" value="Genomic_DNA"/>
</dbReference>
<dbReference type="Gene3D" id="2.40.170.20">
    <property type="entry name" value="TonB-dependent receptor, beta-barrel domain"/>
    <property type="match status" value="2"/>
</dbReference>
<dbReference type="PANTHER" id="PTHR40980:SF3">
    <property type="entry name" value="TONB-DEPENDENT RECEPTOR-LIKE BETA-BARREL DOMAIN-CONTAINING PROTEIN"/>
    <property type="match status" value="1"/>
</dbReference>
<comment type="similarity">
    <text evidence="4">Belongs to the TonB-dependent receptor family.</text>
</comment>
<keyword evidence="2 4" id="KW-0472">Membrane</keyword>
<evidence type="ECO:0000259" key="7">
    <source>
        <dbReference type="Pfam" id="PF07715"/>
    </source>
</evidence>
<accession>A0ABN1EV96</accession>
<evidence type="ECO:0000259" key="6">
    <source>
        <dbReference type="Pfam" id="PF00593"/>
    </source>
</evidence>
<name>A0ABN1EV96_9PROT</name>
<keyword evidence="3" id="KW-0998">Cell outer membrane</keyword>
<protein>
    <submittedName>
        <fullName evidence="8">TonB-dependent receptor</fullName>
    </submittedName>
</protein>
<feature type="domain" description="TonB-dependent receptor plug" evidence="7">
    <location>
        <begin position="33"/>
        <end position="149"/>
    </location>
</feature>
<dbReference type="Pfam" id="PF07715">
    <property type="entry name" value="Plug"/>
    <property type="match status" value="1"/>
</dbReference>
<evidence type="ECO:0000256" key="1">
    <source>
        <dbReference type="ARBA" id="ARBA00004442"/>
    </source>
</evidence>
<evidence type="ECO:0000256" key="5">
    <source>
        <dbReference type="SAM" id="MobiDB-lite"/>
    </source>
</evidence>
<comment type="caution">
    <text evidence="8">The sequence shown here is derived from an EMBL/GenBank/DDBJ whole genome shotgun (WGS) entry which is preliminary data.</text>
</comment>
<dbReference type="Pfam" id="PF00593">
    <property type="entry name" value="TonB_dep_Rec_b-barrel"/>
    <property type="match status" value="1"/>
</dbReference>